<organism evidence="2 3">
    <name type="scientific">Acetivibrio straminisolvens JCM 21531</name>
    <dbReference type="NCBI Taxonomy" id="1294263"/>
    <lineage>
        <taxon>Bacteria</taxon>
        <taxon>Bacillati</taxon>
        <taxon>Bacillota</taxon>
        <taxon>Clostridia</taxon>
        <taxon>Eubacteriales</taxon>
        <taxon>Oscillospiraceae</taxon>
        <taxon>Acetivibrio</taxon>
    </lineage>
</organism>
<comment type="caution">
    <text evidence="2">The sequence shown here is derived from an EMBL/GenBank/DDBJ whole genome shotgun (WGS) entry which is preliminary data.</text>
</comment>
<evidence type="ECO:0000313" key="2">
    <source>
        <dbReference type="EMBL" id="GAE90359.1"/>
    </source>
</evidence>
<dbReference type="RefSeq" id="WP_131464516.1">
    <property type="nucleotide sequence ID" value="NZ_BAVR01000067.1"/>
</dbReference>
<sequence>MMIFIGDDSDRSDNNRTTISSSIYKNGTWSEPVQIEDDGTGDAFPDIAVDGKDIYAAWLDMTEEIGETSGMTEDDITKKRLEQNGNYYCTV</sequence>
<evidence type="ECO:0000256" key="1">
    <source>
        <dbReference type="SAM" id="MobiDB-lite"/>
    </source>
</evidence>
<dbReference type="AlphaFoldDB" id="W4VC78"/>
<protein>
    <submittedName>
        <fullName evidence="2">Glycoprotein gp2</fullName>
    </submittedName>
</protein>
<dbReference type="OrthoDB" id="1814775at2"/>
<reference evidence="2" key="1">
    <citation type="journal article" date="2014" name="Genome Announc.">
        <title>Draft Genome Sequence of Clostridium straminisolvens Strain JCM 21531T, Isolated from a Cellulose-Degrading Bacterial Community.</title>
        <authorList>
            <person name="Yuki M."/>
            <person name="Oshima K."/>
            <person name="Suda W."/>
            <person name="Sakamoto M."/>
            <person name="Kitamura K."/>
            <person name="Iida T."/>
            <person name="Hattori M."/>
            <person name="Ohkuma M."/>
        </authorList>
    </citation>
    <scope>NUCLEOTIDE SEQUENCE [LARGE SCALE GENOMIC DNA]</scope>
    <source>
        <strain evidence="2">JCM 21531</strain>
    </source>
</reference>
<accession>W4VC78</accession>
<feature type="region of interest" description="Disordered" evidence="1">
    <location>
        <begin position="1"/>
        <end position="20"/>
    </location>
</feature>
<name>W4VC78_9FIRM</name>
<dbReference type="STRING" id="1294263.JCM21531_3961"/>
<gene>
    <name evidence="2" type="ORF">JCM21531_3961</name>
</gene>
<keyword evidence="3" id="KW-1185">Reference proteome</keyword>
<proteinExistence type="predicted"/>
<dbReference type="Proteomes" id="UP000019109">
    <property type="component" value="Unassembled WGS sequence"/>
</dbReference>
<dbReference type="EMBL" id="BAVR01000067">
    <property type="protein sequence ID" value="GAE90359.1"/>
    <property type="molecule type" value="Genomic_DNA"/>
</dbReference>
<evidence type="ECO:0000313" key="3">
    <source>
        <dbReference type="Proteomes" id="UP000019109"/>
    </source>
</evidence>